<gene>
    <name evidence="1" type="ORF">PGTUg99_002071</name>
</gene>
<dbReference type="EMBL" id="VDEP01000439">
    <property type="protein sequence ID" value="KAA1082032.1"/>
    <property type="molecule type" value="Genomic_DNA"/>
</dbReference>
<reference evidence="1 2" key="1">
    <citation type="submission" date="2019-05" db="EMBL/GenBank/DDBJ databases">
        <title>Emergence of the Ug99 lineage of the wheat stem rust pathogen through somatic hybridization.</title>
        <authorList>
            <person name="Li F."/>
            <person name="Upadhyaya N.M."/>
            <person name="Sperschneider J."/>
            <person name="Matny O."/>
            <person name="Nguyen-Phuc H."/>
            <person name="Mago R."/>
            <person name="Raley C."/>
            <person name="Miller M.E."/>
            <person name="Silverstein K.A.T."/>
            <person name="Henningsen E."/>
            <person name="Hirsch C.D."/>
            <person name="Visser B."/>
            <person name="Pretorius Z.A."/>
            <person name="Steffenson B.J."/>
            <person name="Schwessinger B."/>
            <person name="Dodds P.N."/>
            <person name="Figueroa M."/>
        </authorList>
    </citation>
    <scope>NUCLEOTIDE SEQUENCE [LARGE SCALE GENOMIC DNA]</scope>
    <source>
        <strain evidence="1 2">Ug99</strain>
    </source>
</reference>
<comment type="caution">
    <text evidence="1">The sequence shown here is derived from an EMBL/GenBank/DDBJ whole genome shotgun (WGS) entry which is preliminary data.</text>
</comment>
<name>A0A5B0MZQ1_PUCGR</name>
<dbReference type="Proteomes" id="UP000325313">
    <property type="component" value="Unassembled WGS sequence"/>
</dbReference>
<evidence type="ECO:0000313" key="2">
    <source>
        <dbReference type="Proteomes" id="UP000325313"/>
    </source>
</evidence>
<protein>
    <submittedName>
        <fullName evidence="1">Uncharacterized protein</fullName>
    </submittedName>
</protein>
<accession>A0A5B0MZQ1</accession>
<evidence type="ECO:0000313" key="1">
    <source>
        <dbReference type="EMBL" id="KAA1082032.1"/>
    </source>
</evidence>
<organism evidence="1 2">
    <name type="scientific">Puccinia graminis f. sp. tritici</name>
    <dbReference type="NCBI Taxonomy" id="56615"/>
    <lineage>
        <taxon>Eukaryota</taxon>
        <taxon>Fungi</taxon>
        <taxon>Dikarya</taxon>
        <taxon>Basidiomycota</taxon>
        <taxon>Pucciniomycotina</taxon>
        <taxon>Pucciniomycetes</taxon>
        <taxon>Pucciniales</taxon>
        <taxon>Pucciniaceae</taxon>
        <taxon>Puccinia</taxon>
    </lineage>
</organism>
<dbReference type="AlphaFoldDB" id="A0A5B0MZQ1"/>
<sequence length="123" mass="13093">MCVGVCTRPGRGNVPIDTTPYDRRLWGTSNSLCADAARFITSRFLKYAARHGVDSPWAFGTASLREPVGFPTNFAADNVYQVQSFMNASIFSDSGVPTTFIAYPSGVAPLPSPVADSPLGGTQ</sequence>
<proteinExistence type="predicted"/>